<evidence type="ECO:0000256" key="7">
    <source>
        <dbReference type="ARBA" id="ARBA00022989"/>
    </source>
</evidence>
<dbReference type="InterPro" id="IPR035906">
    <property type="entry name" value="MetI-like_sf"/>
</dbReference>
<protein>
    <submittedName>
        <fullName evidence="12">Arabinogalactan oligomer / maltooligosaccharide transport system permease protein</fullName>
    </submittedName>
</protein>
<dbReference type="PANTHER" id="PTHR32243">
    <property type="entry name" value="MALTOSE TRANSPORT SYSTEM PERMEASE-RELATED"/>
    <property type="match status" value="1"/>
</dbReference>
<comment type="subcellular location">
    <subcellularLocation>
        <location evidence="1 9">Cell membrane</location>
        <topology evidence="1 9">Multi-pass membrane protein</topology>
    </subcellularLocation>
</comment>
<evidence type="ECO:0000256" key="5">
    <source>
        <dbReference type="ARBA" id="ARBA00022597"/>
    </source>
</evidence>
<dbReference type="GO" id="GO:0005886">
    <property type="term" value="C:plasma membrane"/>
    <property type="evidence" value="ECO:0007669"/>
    <property type="project" value="UniProtKB-SubCell"/>
</dbReference>
<evidence type="ECO:0000256" key="10">
    <source>
        <dbReference type="SAM" id="MobiDB-lite"/>
    </source>
</evidence>
<feature type="region of interest" description="Disordered" evidence="10">
    <location>
        <begin position="1"/>
        <end position="66"/>
    </location>
</feature>
<keyword evidence="4" id="KW-1003">Cell membrane</keyword>
<evidence type="ECO:0000313" key="12">
    <source>
        <dbReference type="EMBL" id="SFC70042.1"/>
    </source>
</evidence>
<evidence type="ECO:0000256" key="8">
    <source>
        <dbReference type="ARBA" id="ARBA00023136"/>
    </source>
</evidence>
<dbReference type="PROSITE" id="PS50928">
    <property type="entry name" value="ABC_TM1"/>
    <property type="match status" value="1"/>
</dbReference>
<feature type="transmembrane region" description="Helical" evidence="9">
    <location>
        <begin position="300"/>
        <end position="321"/>
    </location>
</feature>
<evidence type="ECO:0000256" key="9">
    <source>
        <dbReference type="RuleBase" id="RU363032"/>
    </source>
</evidence>
<dbReference type="Gene3D" id="1.10.3720.10">
    <property type="entry name" value="MetI-like"/>
    <property type="match status" value="1"/>
</dbReference>
<feature type="transmembrane region" description="Helical" evidence="9">
    <location>
        <begin position="129"/>
        <end position="154"/>
    </location>
</feature>
<evidence type="ECO:0000256" key="3">
    <source>
        <dbReference type="ARBA" id="ARBA00022448"/>
    </source>
</evidence>
<dbReference type="SUPFAM" id="SSF161098">
    <property type="entry name" value="MetI-like"/>
    <property type="match status" value="1"/>
</dbReference>
<evidence type="ECO:0000313" key="13">
    <source>
        <dbReference type="Proteomes" id="UP000199207"/>
    </source>
</evidence>
<keyword evidence="3 9" id="KW-0813">Transport</keyword>
<dbReference type="STRING" id="910347.SAMN05421773_105128"/>
<evidence type="ECO:0000256" key="4">
    <source>
        <dbReference type="ARBA" id="ARBA00022475"/>
    </source>
</evidence>
<dbReference type="AlphaFoldDB" id="A0A1I1LBY5"/>
<evidence type="ECO:0000256" key="6">
    <source>
        <dbReference type="ARBA" id="ARBA00022692"/>
    </source>
</evidence>
<keyword evidence="5" id="KW-0762">Sugar transport</keyword>
<feature type="transmembrane region" description="Helical" evidence="9">
    <location>
        <begin position="69"/>
        <end position="91"/>
    </location>
</feature>
<name>A0A1I1LBY5_9ACTN</name>
<dbReference type="CDD" id="cd06261">
    <property type="entry name" value="TM_PBP2"/>
    <property type="match status" value="1"/>
</dbReference>
<reference evidence="12 13" key="1">
    <citation type="submission" date="2016-10" db="EMBL/GenBank/DDBJ databases">
        <authorList>
            <person name="de Groot N.N."/>
        </authorList>
    </citation>
    <scope>NUCLEOTIDE SEQUENCE [LARGE SCALE GENOMIC DNA]</scope>
    <source>
        <strain evidence="12 13">CGMCC 4.5739</strain>
    </source>
</reference>
<dbReference type="Proteomes" id="UP000199207">
    <property type="component" value="Unassembled WGS sequence"/>
</dbReference>
<keyword evidence="13" id="KW-1185">Reference proteome</keyword>
<keyword evidence="6 9" id="KW-0812">Transmembrane</keyword>
<dbReference type="InterPro" id="IPR050901">
    <property type="entry name" value="BP-dep_ABC_trans_perm"/>
</dbReference>
<evidence type="ECO:0000259" key="11">
    <source>
        <dbReference type="PROSITE" id="PS50928"/>
    </source>
</evidence>
<dbReference type="RefSeq" id="WP_093838707.1">
    <property type="nucleotide sequence ID" value="NZ_FOLM01000005.1"/>
</dbReference>
<keyword evidence="8 9" id="KW-0472">Membrane</keyword>
<sequence>MATRTTPSPNPSPGPSPSRSEAGAGAAARTAAGGPAPLAPAGGAGSAVPPAGAAARGRRPRGRGERGPLASLGLHATLLLTSFIALFPPFWLLVTSFKPKSETFSLSLVADFSLDNYTHVLTDTAFPTWLWNSVLVVVLTTGLGVFISATTGYALSRFRFPGMRPLMWTLLITQMFPMAILIVPLYNLMSRYGLLNQPVGLVVTYMTIAVPFCAWMMKGFFDTIPVAIDESGRVDGLNPFGVFWRLILPLAKPGIAVTAFYSFVTAWAEVAYATAFMTGEDNLTLAGGLQTFVNQYTQDWHYMTAAAVLIAVPATLVFGYAQRHLQAGLTAGATKA</sequence>
<keyword evidence="7 9" id="KW-1133">Transmembrane helix</keyword>
<gene>
    <name evidence="12" type="ORF">SAMN05421773_105128</name>
</gene>
<dbReference type="InterPro" id="IPR000515">
    <property type="entry name" value="MetI-like"/>
</dbReference>
<dbReference type="GO" id="GO:0042956">
    <property type="term" value="P:maltodextrin transmembrane transport"/>
    <property type="evidence" value="ECO:0007669"/>
    <property type="project" value="TreeGrafter"/>
</dbReference>
<accession>A0A1I1LBY5</accession>
<evidence type="ECO:0000256" key="1">
    <source>
        <dbReference type="ARBA" id="ARBA00004651"/>
    </source>
</evidence>
<dbReference type="Pfam" id="PF00528">
    <property type="entry name" value="BPD_transp_1"/>
    <property type="match status" value="1"/>
</dbReference>
<feature type="compositionally biased region" description="Low complexity" evidence="10">
    <location>
        <begin position="17"/>
        <end position="55"/>
    </location>
</feature>
<feature type="transmembrane region" description="Helical" evidence="9">
    <location>
        <begin position="166"/>
        <end position="186"/>
    </location>
</feature>
<dbReference type="GO" id="GO:0015423">
    <property type="term" value="F:ABC-type maltose transporter activity"/>
    <property type="evidence" value="ECO:0007669"/>
    <property type="project" value="TreeGrafter"/>
</dbReference>
<proteinExistence type="inferred from homology"/>
<feature type="transmembrane region" description="Helical" evidence="9">
    <location>
        <begin position="242"/>
        <end position="264"/>
    </location>
</feature>
<organism evidence="12 13">
    <name type="scientific">Streptomyces aidingensis</name>
    <dbReference type="NCBI Taxonomy" id="910347"/>
    <lineage>
        <taxon>Bacteria</taxon>
        <taxon>Bacillati</taxon>
        <taxon>Actinomycetota</taxon>
        <taxon>Actinomycetes</taxon>
        <taxon>Kitasatosporales</taxon>
        <taxon>Streptomycetaceae</taxon>
        <taxon>Streptomyces</taxon>
    </lineage>
</organism>
<dbReference type="EMBL" id="FOLM01000005">
    <property type="protein sequence ID" value="SFC70042.1"/>
    <property type="molecule type" value="Genomic_DNA"/>
</dbReference>
<feature type="transmembrane region" description="Helical" evidence="9">
    <location>
        <begin position="198"/>
        <end position="221"/>
    </location>
</feature>
<evidence type="ECO:0000256" key="2">
    <source>
        <dbReference type="ARBA" id="ARBA00009047"/>
    </source>
</evidence>
<feature type="domain" description="ABC transmembrane type-1" evidence="11">
    <location>
        <begin position="130"/>
        <end position="321"/>
    </location>
</feature>
<dbReference type="PANTHER" id="PTHR32243:SF50">
    <property type="entry name" value="MALTOSE_MALTODEXTRIN TRANSPORT SYSTEM PERMEASE PROTEIN MALG"/>
    <property type="match status" value="1"/>
</dbReference>
<comment type="similarity">
    <text evidence="2">Belongs to the binding-protein-dependent transport system permease family. MalFG subfamily.</text>
</comment>
<dbReference type="OrthoDB" id="9794684at2"/>